<keyword evidence="3" id="KW-1185">Reference proteome</keyword>
<dbReference type="GeneID" id="30015832"/>
<reference evidence="2 3" key="1">
    <citation type="submission" date="2016-04" db="EMBL/GenBank/DDBJ databases">
        <title>Draft genome of Fonsecaea erecta CBS 125763.</title>
        <authorList>
            <person name="Weiss V.A."/>
            <person name="Vicente V.A."/>
            <person name="Raittz R.T."/>
            <person name="Moreno L.F."/>
            <person name="De Souza E.M."/>
            <person name="Pedrosa F.O."/>
            <person name="Steffens M.B."/>
            <person name="Faoro H."/>
            <person name="Tadra-Sfeir M.Z."/>
            <person name="Najafzadeh M.J."/>
            <person name="Felipe M.S."/>
            <person name="Teixeira M."/>
            <person name="Sun J."/>
            <person name="Xi L."/>
            <person name="Gomes R."/>
            <person name="De Azevedo C.M."/>
            <person name="Salgado C.G."/>
            <person name="Da Silva M.B."/>
            <person name="Nascimento M.F."/>
            <person name="Queiroz-Telles F."/>
            <person name="Attili D.S."/>
            <person name="Gorbushina A."/>
        </authorList>
    </citation>
    <scope>NUCLEOTIDE SEQUENCE [LARGE SCALE GENOMIC DNA]</scope>
    <source>
        <strain evidence="2 3">CBS 125763</strain>
    </source>
</reference>
<gene>
    <name evidence="2" type="ORF">AYL99_11664</name>
</gene>
<name>A0A178Z2V1_9EURO</name>
<organism evidence="2 3">
    <name type="scientific">Fonsecaea erecta</name>
    <dbReference type="NCBI Taxonomy" id="1367422"/>
    <lineage>
        <taxon>Eukaryota</taxon>
        <taxon>Fungi</taxon>
        <taxon>Dikarya</taxon>
        <taxon>Ascomycota</taxon>
        <taxon>Pezizomycotina</taxon>
        <taxon>Eurotiomycetes</taxon>
        <taxon>Chaetothyriomycetidae</taxon>
        <taxon>Chaetothyriales</taxon>
        <taxon>Herpotrichiellaceae</taxon>
        <taxon>Fonsecaea</taxon>
    </lineage>
</organism>
<evidence type="ECO:0000256" key="1">
    <source>
        <dbReference type="SAM" id="MobiDB-lite"/>
    </source>
</evidence>
<protein>
    <submittedName>
        <fullName evidence="2">Uncharacterized protein</fullName>
    </submittedName>
</protein>
<dbReference type="AlphaFoldDB" id="A0A178Z2V1"/>
<sequence>MANQFSSLWRNEVFEPLQKDMMRSVHKDTELAALKEELECVKKRIQADEIRVTQNLKEPQGRFDAEHGAQQGEADKERRKRQSAEPKKNQGQRPPKDDDTTTN</sequence>
<proteinExistence type="predicted"/>
<accession>A0A178Z2V1</accession>
<comment type="caution">
    <text evidence="2">The sequence shown here is derived from an EMBL/GenBank/DDBJ whole genome shotgun (WGS) entry which is preliminary data.</text>
</comment>
<evidence type="ECO:0000313" key="3">
    <source>
        <dbReference type="Proteomes" id="UP000078343"/>
    </source>
</evidence>
<feature type="region of interest" description="Disordered" evidence="1">
    <location>
        <begin position="47"/>
        <end position="103"/>
    </location>
</feature>
<dbReference type="Proteomes" id="UP000078343">
    <property type="component" value="Unassembled WGS sequence"/>
</dbReference>
<dbReference type="EMBL" id="LVYI01000015">
    <property type="protein sequence ID" value="OAP54129.1"/>
    <property type="molecule type" value="Genomic_DNA"/>
</dbReference>
<feature type="compositionally biased region" description="Basic and acidic residues" evidence="1">
    <location>
        <begin position="59"/>
        <end position="103"/>
    </location>
</feature>
<dbReference type="RefSeq" id="XP_018687496.1">
    <property type="nucleotide sequence ID" value="XM_018843169.1"/>
</dbReference>
<evidence type="ECO:0000313" key="2">
    <source>
        <dbReference type="EMBL" id="OAP54129.1"/>
    </source>
</evidence>